<dbReference type="PRINTS" id="PR00370">
    <property type="entry name" value="FMOXYGENASE"/>
</dbReference>
<dbReference type="EC" id="1.-.-.-" evidence="8"/>
<gene>
    <name evidence="9" type="primary">CSON002611</name>
</gene>
<organism evidence="9">
    <name type="scientific">Culicoides sonorensis</name>
    <name type="common">Biting midge</name>
    <dbReference type="NCBI Taxonomy" id="179676"/>
    <lineage>
        <taxon>Eukaryota</taxon>
        <taxon>Metazoa</taxon>
        <taxon>Ecdysozoa</taxon>
        <taxon>Arthropoda</taxon>
        <taxon>Hexapoda</taxon>
        <taxon>Insecta</taxon>
        <taxon>Pterygota</taxon>
        <taxon>Neoptera</taxon>
        <taxon>Endopterygota</taxon>
        <taxon>Diptera</taxon>
        <taxon>Nematocera</taxon>
        <taxon>Chironomoidea</taxon>
        <taxon>Ceratopogonidae</taxon>
        <taxon>Ceratopogoninae</taxon>
        <taxon>Culicoides</taxon>
        <taxon>Monoculicoides</taxon>
    </lineage>
</organism>
<evidence type="ECO:0000256" key="2">
    <source>
        <dbReference type="ARBA" id="ARBA00009183"/>
    </source>
</evidence>
<reference evidence="9" key="1">
    <citation type="submission" date="2018-07" db="EMBL/GenBank/DDBJ databases">
        <authorList>
            <person name="Quirk P.G."/>
            <person name="Krulwich T.A."/>
        </authorList>
    </citation>
    <scope>NUCLEOTIDE SEQUENCE</scope>
</reference>
<evidence type="ECO:0000256" key="7">
    <source>
        <dbReference type="ARBA" id="ARBA00023033"/>
    </source>
</evidence>
<dbReference type="InterPro" id="IPR036291">
    <property type="entry name" value="NAD(P)-bd_dom_sf"/>
</dbReference>
<proteinExistence type="inferred from homology"/>
<keyword evidence="6 8" id="KW-0560">Oxidoreductase</keyword>
<dbReference type="InterPro" id="IPR000960">
    <property type="entry name" value="Flavin_mOase"/>
</dbReference>
<dbReference type="VEuPathDB" id="VectorBase:CSON002611"/>
<dbReference type="InterPro" id="IPR036188">
    <property type="entry name" value="FAD/NAD-bd_sf"/>
</dbReference>
<dbReference type="OMA" id="CFEKQSD"/>
<dbReference type="GO" id="GO:0050660">
    <property type="term" value="F:flavin adenine dinucleotide binding"/>
    <property type="evidence" value="ECO:0007669"/>
    <property type="project" value="InterPro"/>
</dbReference>
<dbReference type="FunFam" id="3.50.50.60:FF:000138">
    <property type="entry name" value="Flavin-containing monooxygenase"/>
    <property type="match status" value="1"/>
</dbReference>
<dbReference type="PROSITE" id="PS51257">
    <property type="entry name" value="PROKAR_LIPOPROTEIN"/>
    <property type="match status" value="1"/>
</dbReference>
<comment type="cofactor">
    <cofactor evidence="1 8">
        <name>FAD</name>
        <dbReference type="ChEBI" id="CHEBI:57692"/>
    </cofactor>
</comment>
<accession>A0A336MJU7</accession>
<evidence type="ECO:0000256" key="6">
    <source>
        <dbReference type="ARBA" id="ARBA00023002"/>
    </source>
</evidence>
<evidence type="ECO:0000256" key="8">
    <source>
        <dbReference type="RuleBase" id="RU361177"/>
    </source>
</evidence>
<dbReference type="InterPro" id="IPR050346">
    <property type="entry name" value="FMO-like"/>
</dbReference>
<evidence type="ECO:0000256" key="1">
    <source>
        <dbReference type="ARBA" id="ARBA00001974"/>
    </source>
</evidence>
<dbReference type="InterPro" id="IPR020946">
    <property type="entry name" value="Flavin_mOase-like"/>
</dbReference>
<dbReference type="GO" id="GO:0004499">
    <property type="term" value="F:N,N-dimethylaniline monooxygenase activity"/>
    <property type="evidence" value="ECO:0007669"/>
    <property type="project" value="InterPro"/>
</dbReference>
<dbReference type="EMBL" id="UFQT01001435">
    <property type="protein sequence ID" value="SSX30556.1"/>
    <property type="molecule type" value="Genomic_DNA"/>
</dbReference>
<evidence type="ECO:0000256" key="5">
    <source>
        <dbReference type="ARBA" id="ARBA00022857"/>
    </source>
</evidence>
<dbReference type="Pfam" id="PF00743">
    <property type="entry name" value="FMO-like"/>
    <property type="match status" value="1"/>
</dbReference>
<name>A0A336MJU7_CULSO</name>
<protein>
    <recommendedName>
        <fullName evidence="8">Flavin-containing monooxygenase</fullName>
        <ecNumber evidence="8">1.-.-.-</ecNumber>
    </recommendedName>
</protein>
<evidence type="ECO:0000256" key="3">
    <source>
        <dbReference type="ARBA" id="ARBA00022630"/>
    </source>
</evidence>
<keyword evidence="4 8" id="KW-0274">FAD</keyword>
<dbReference type="GO" id="GO:0050661">
    <property type="term" value="F:NADP binding"/>
    <property type="evidence" value="ECO:0007669"/>
    <property type="project" value="InterPro"/>
</dbReference>
<sequence>MTKVAVIGAGIAGLAACKYSKQAKLEVDVFEQTNNIGGTWVYTDNIGTDKYGLQIHSSMYRNLHTNLPKETMGYHDYEYSGFERSYITPSEVMEFLENYVEHFGLREHIKFEHFVTKVEPLQGDQWSVTVHDLKKDESFTRIYNAIFICNGHYSTPNMPKLQGSEYFKGKVMHSHDYRYPEPFKDQKVLIIGAGPSGVDITRDVSTTAQFVGFSHHLPSKILNAYDENVTQLPDVAQILDDGKVHFYDGQVLEFDTIIFCTGYKYVYPFLSPECQIKVEDNHVSELYKHIININYPTIRDTNEDIYQRQLKGLPKRKMHKLGELMRPYLNDLVTIANVEPIKPVILDIYARGRYLMQNDIRNYRNYNYKIIDDYNFIQTM</sequence>
<evidence type="ECO:0000313" key="9">
    <source>
        <dbReference type="EMBL" id="SSX30556.1"/>
    </source>
</evidence>
<comment type="similarity">
    <text evidence="2 8">Belongs to the FMO family.</text>
</comment>
<dbReference type="Gene3D" id="3.50.50.60">
    <property type="entry name" value="FAD/NAD(P)-binding domain"/>
    <property type="match status" value="2"/>
</dbReference>
<keyword evidence="5" id="KW-0521">NADP</keyword>
<dbReference type="PANTHER" id="PTHR23023">
    <property type="entry name" value="DIMETHYLANILINE MONOOXYGENASE"/>
    <property type="match status" value="1"/>
</dbReference>
<dbReference type="SUPFAM" id="SSF51735">
    <property type="entry name" value="NAD(P)-binding Rossmann-fold domains"/>
    <property type="match status" value="1"/>
</dbReference>
<dbReference type="AlphaFoldDB" id="A0A336MJU7"/>
<keyword evidence="7 8" id="KW-0503">Monooxygenase</keyword>
<dbReference type="SUPFAM" id="SSF51905">
    <property type="entry name" value="FAD/NAD(P)-binding domain"/>
    <property type="match status" value="1"/>
</dbReference>
<evidence type="ECO:0000256" key="4">
    <source>
        <dbReference type="ARBA" id="ARBA00022827"/>
    </source>
</evidence>
<keyword evidence="3 8" id="KW-0285">Flavoprotein</keyword>